<dbReference type="EMBL" id="BAABUJ010000013">
    <property type="protein sequence ID" value="GAA5799815.1"/>
    <property type="molecule type" value="Genomic_DNA"/>
</dbReference>
<evidence type="ECO:0000313" key="3">
    <source>
        <dbReference type="Proteomes" id="UP001476247"/>
    </source>
</evidence>
<gene>
    <name evidence="2" type="ORF">HPULCUR_005234</name>
</gene>
<proteinExistence type="predicted"/>
<evidence type="ECO:0000256" key="1">
    <source>
        <dbReference type="SAM" id="Coils"/>
    </source>
</evidence>
<comment type="caution">
    <text evidence="2">The sequence shown here is derived from an EMBL/GenBank/DDBJ whole genome shotgun (WGS) entry which is preliminary data.</text>
</comment>
<organism evidence="2 3">
    <name type="scientific">Helicostylum pulchrum</name>
    <dbReference type="NCBI Taxonomy" id="562976"/>
    <lineage>
        <taxon>Eukaryota</taxon>
        <taxon>Fungi</taxon>
        <taxon>Fungi incertae sedis</taxon>
        <taxon>Mucoromycota</taxon>
        <taxon>Mucoromycotina</taxon>
        <taxon>Mucoromycetes</taxon>
        <taxon>Mucorales</taxon>
        <taxon>Mucorineae</taxon>
        <taxon>Mucoraceae</taxon>
        <taxon>Helicostylum</taxon>
    </lineage>
</organism>
<sequence length="112" mass="13226">MGIKSDAAIKEKTRLLNKLNRELRKELDERENEFEHEKHRGDELEKLYQMELEANIALKKQLERRDIMLTNSLLAHDNLKEQGELMENILYEQATGGHQIFRERTPSAMSSF</sequence>
<name>A0ABP9XYI7_9FUNG</name>
<keyword evidence="1" id="KW-0175">Coiled coil</keyword>
<reference evidence="2 3" key="1">
    <citation type="submission" date="2024-04" db="EMBL/GenBank/DDBJ databases">
        <title>genome sequences of Mucor flavus KT1a and Helicostylum pulchrum KT1b strains isolation_sourced from the surface of a dry-aged beef.</title>
        <authorList>
            <person name="Toyotome T."/>
            <person name="Hosono M."/>
            <person name="Torimaru M."/>
            <person name="Fukuda K."/>
            <person name="Mikami N."/>
        </authorList>
    </citation>
    <scope>NUCLEOTIDE SEQUENCE [LARGE SCALE GENOMIC DNA]</scope>
    <source>
        <strain evidence="2 3">KT1b</strain>
    </source>
</reference>
<dbReference type="Proteomes" id="UP001476247">
    <property type="component" value="Unassembled WGS sequence"/>
</dbReference>
<feature type="coiled-coil region" evidence="1">
    <location>
        <begin position="9"/>
        <end position="40"/>
    </location>
</feature>
<protein>
    <submittedName>
        <fullName evidence="2">Uncharacterized protein</fullName>
    </submittedName>
</protein>
<evidence type="ECO:0000313" key="2">
    <source>
        <dbReference type="EMBL" id="GAA5799815.1"/>
    </source>
</evidence>
<keyword evidence="3" id="KW-1185">Reference proteome</keyword>
<accession>A0ABP9XYI7</accession>